<feature type="compositionally biased region" description="Pro residues" evidence="1">
    <location>
        <begin position="424"/>
        <end position="436"/>
    </location>
</feature>
<protein>
    <submittedName>
        <fullName evidence="2">Uncharacterized protein</fullName>
    </submittedName>
</protein>
<feature type="region of interest" description="Disordered" evidence="1">
    <location>
        <begin position="324"/>
        <end position="362"/>
    </location>
</feature>
<proteinExistence type="predicted"/>
<accession>A0AAD6YNR9</accession>
<evidence type="ECO:0000313" key="3">
    <source>
        <dbReference type="Proteomes" id="UP001219525"/>
    </source>
</evidence>
<gene>
    <name evidence="2" type="ORF">GGX14DRAFT_349087</name>
</gene>
<feature type="region of interest" description="Disordered" evidence="1">
    <location>
        <begin position="1"/>
        <end position="27"/>
    </location>
</feature>
<dbReference type="EMBL" id="JARJCW010000004">
    <property type="protein sequence ID" value="KAJ7225264.1"/>
    <property type="molecule type" value="Genomic_DNA"/>
</dbReference>
<feature type="region of interest" description="Disordered" evidence="1">
    <location>
        <begin position="412"/>
        <end position="445"/>
    </location>
</feature>
<dbReference type="AlphaFoldDB" id="A0AAD6YNR9"/>
<feature type="compositionally biased region" description="Low complexity" evidence="1">
    <location>
        <begin position="412"/>
        <end position="423"/>
    </location>
</feature>
<keyword evidence="3" id="KW-1185">Reference proteome</keyword>
<evidence type="ECO:0000256" key="1">
    <source>
        <dbReference type="SAM" id="MobiDB-lite"/>
    </source>
</evidence>
<sequence length="445" mass="48283">MNSAFPRFSGRARGKQLDTVPPPHTIQSRGRCQIEIGPHVFSETSFYEVQYLPPASVPASAPSFIHSSWQSSPYGGYTTYGTPQALPQSTTTNTNPLLSSLNSVTSITPALINRVNAAAASNPTLANLLQVAAAGRASAEQLKTLGLLIQSLAVPESAQALLSAANLSNSSATAQSHSQAPTTTVKDFDLVLQYYETSYERWILPRGPVICEKVADTRTVELAYDIALTLALQLPQAQGSTSTTDKPPPQVVTIRLKRPPPAIWETIWRWVGGEEKLNENRTILENFKNQTDRVYLAHRLPHNTLLTQLQTAASSNYIMKPIKPGPVVIPRRRPAQRKPSQPASAAQAAPQATNSAATPKQGTPVVEIRCMSCRQTDVPLILGGRFCRPCVDTGKATTVYVPYRPPQPYQVQQNVTIPAQPRAPTQPNPPSAPPSTPRLNENKAQ</sequence>
<evidence type="ECO:0000313" key="2">
    <source>
        <dbReference type="EMBL" id="KAJ7225264.1"/>
    </source>
</evidence>
<name>A0AAD6YNR9_9AGAR</name>
<reference evidence="2" key="1">
    <citation type="submission" date="2023-03" db="EMBL/GenBank/DDBJ databases">
        <title>Massive genome expansion in bonnet fungi (Mycena s.s.) driven by repeated elements and novel gene families across ecological guilds.</title>
        <authorList>
            <consortium name="Lawrence Berkeley National Laboratory"/>
            <person name="Harder C.B."/>
            <person name="Miyauchi S."/>
            <person name="Viragh M."/>
            <person name="Kuo A."/>
            <person name="Thoen E."/>
            <person name="Andreopoulos B."/>
            <person name="Lu D."/>
            <person name="Skrede I."/>
            <person name="Drula E."/>
            <person name="Henrissat B."/>
            <person name="Morin E."/>
            <person name="Kohler A."/>
            <person name="Barry K."/>
            <person name="LaButti K."/>
            <person name="Morin E."/>
            <person name="Salamov A."/>
            <person name="Lipzen A."/>
            <person name="Mereny Z."/>
            <person name="Hegedus B."/>
            <person name="Baldrian P."/>
            <person name="Stursova M."/>
            <person name="Weitz H."/>
            <person name="Taylor A."/>
            <person name="Grigoriev I.V."/>
            <person name="Nagy L.G."/>
            <person name="Martin F."/>
            <person name="Kauserud H."/>
        </authorList>
    </citation>
    <scope>NUCLEOTIDE SEQUENCE</scope>
    <source>
        <strain evidence="2">9144</strain>
    </source>
</reference>
<organism evidence="2 3">
    <name type="scientific">Mycena pura</name>
    <dbReference type="NCBI Taxonomy" id="153505"/>
    <lineage>
        <taxon>Eukaryota</taxon>
        <taxon>Fungi</taxon>
        <taxon>Dikarya</taxon>
        <taxon>Basidiomycota</taxon>
        <taxon>Agaricomycotina</taxon>
        <taxon>Agaricomycetes</taxon>
        <taxon>Agaricomycetidae</taxon>
        <taxon>Agaricales</taxon>
        <taxon>Marasmiineae</taxon>
        <taxon>Mycenaceae</taxon>
        <taxon>Mycena</taxon>
    </lineage>
</organism>
<feature type="compositionally biased region" description="Low complexity" evidence="1">
    <location>
        <begin position="337"/>
        <end position="357"/>
    </location>
</feature>
<comment type="caution">
    <text evidence="2">The sequence shown here is derived from an EMBL/GenBank/DDBJ whole genome shotgun (WGS) entry which is preliminary data.</text>
</comment>
<dbReference type="Proteomes" id="UP001219525">
    <property type="component" value="Unassembled WGS sequence"/>
</dbReference>